<dbReference type="Proteomes" id="UP000245942">
    <property type="component" value="Unassembled WGS sequence"/>
</dbReference>
<proteinExistence type="predicted"/>
<keyword evidence="2" id="KW-0732">Signal</keyword>
<gene>
    <name evidence="3" type="ORF">BCV69DRAFT_312141</name>
</gene>
<name>A0A316U8S2_9BASI</name>
<keyword evidence="4" id="KW-1185">Reference proteome</keyword>
<dbReference type="RefSeq" id="XP_025348810.1">
    <property type="nucleotide sequence ID" value="XM_025494901.1"/>
</dbReference>
<evidence type="ECO:0000256" key="1">
    <source>
        <dbReference type="SAM" id="MobiDB-lite"/>
    </source>
</evidence>
<dbReference type="EMBL" id="KZ819325">
    <property type="protein sequence ID" value="PWN21650.1"/>
    <property type="molecule type" value="Genomic_DNA"/>
</dbReference>
<evidence type="ECO:0000313" key="3">
    <source>
        <dbReference type="EMBL" id="PWN21650.1"/>
    </source>
</evidence>
<protein>
    <recommendedName>
        <fullName evidence="5">REJ domain-containing protein</fullName>
    </recommendedName>
</protein>
<evidence type="ECO:0000256" key="2">
    <source>
        <dbReference type="SAM" id="SignalP"/>
    </source>
</evidence>
<accession>A0A316U8S2</accession>
<reference evidence="3 4" key="1">
    <citation type="journal article" date="2018" name="Mol. Biol. Evol.">
        <title>Broad Genomic Sampling Reveals a Smut Pathogenic Ancestry of the Fungal Clade Ustilaginomycotina.</title>
        <authorList>
            <person name="Kijpornyongpan T."/>
            <person name="Mondo S.J."/>
            <person name="Barry K."/>
            <person name="Sandor L."/>
            <person name="Lee J."/>
            <person name="Lipzen A."/>
            <person name="Pangilinan J."/>
            <person name="LaButti K."/>
            <person name="Hainaut M."/>
            <person name="Henrissat B."/>
            <person name="Grigoriev I.V."/>
            <person name="Spatafora J.W."/>
            <person name="Aime M.C."/>
        </authorList>
    </citation>
    <scope>NUCLEOTIDE SEQUENCE [LARGE SCALE GENOMIC DNA]</scope>
    <source>
        <strain evidence="3 4">MCA 4718</strain>
    </source>
</reference>
<evidence type="ECO:0000313" key="4">
    <source>
        <dbReference type="Proteomes" id="UP000245942"/>
    </source>
</evidence>
<dbReference type="AlphaFoldDB" id="A0A316U8S2"/>
<evidence type="ECO:0008006" key="5">
    <source>
        <dbReference type="Google" id="ProtNLM"/>
    </source>
</evidence>
<organism evidence="3 4">
    <name type="scientific">Pseudomicrostroma glucosiphilum</name>
    <dbReference type="NCBI Taxonomy" id="1684307"/>
    <lineage>
        <taxon>Eukaryota</taxon>
        <taxon>Fungi</taxon>
        <taxon>Dikarya</taxon>
        <taxon>Basidiomycota</taxon>
        <taxon>Ustilaginomycotina</taxon>
        <taxon>Exobasidiomycetes</taxon>
        <taxon>Microstromatales</taxon>
        <taxon>Microstromatales incertae sedis</taxon>
        <taxon>Pseudomicrostroma</taxon>
    </lineage>
</organism>
<feature type="region of interest" description="Disordered" evidence="1">
    <location>
        <begin position="54"/>
        <end position="75"/>
    </location>
</feature>
<dbReference type="GeneID" id="37016635"/>
<sequence length="150" mass="14951">MAASSPPRPPALGQRPRFLSRHLLAQCLLVSCLLVLLASSVPFVSAQTSSVTSISSTASGSSASASSSITNSNLTSTVSTSTESAYPTATYPSSWAGVATAPGPLSGGTMSASGPDDSHVVSAAPQLALKKSSVTAVGAAMFLYIGWACL</sequence>
<feature type="signal peptide" evidence="2">
    <location>
        <begin position="1"/>
        <end position="46"/>
    </location>
</feature>
<feature type="chain" id="PRO_5016381563" description="REJ domain-containing protein" evidence="2">
    <location>
        <begin position="47"/>
        <end position="150"/>
    </location>
</feature>